<protein>
    <recommendedName>
        <fullName evidence="5">Large ribosomal subunit protein uL10</fullName>
    </recommendedName>
    <alternativeName>
        <fullName evidence="6">50S ribosomal protein L10</fullName>
    </alternativeName>
</protein>
<evidence type="ECO:0000256" key="2">
    <source>
        <dbReference type="ARBA" id="ARBA00008889"/>
    </source>
</evidence>
<evidence type="ECO:0000256" key="6">
    <source>
        <dbReference type="ARBA" id="ARBA00035502"/>
    </source>
</evidence>
<keyword evidence="3 8" id="KW-0689">Ribosomal protein</keyword>
<dbReference type="Gene3D" id="3.30.70.1730">
    <property type="match status" value="1"/>
</dbReference>
<dbReference type="EMBL" id="VYQF01000001">
    <property type="protein sequence ID" value="KAA9041488.1"/>
    <property type="molecule type" value="Genomic_DNA"/>
</dbReference>
<evidence type="ECO:0000256" key="3">
    <source>
        <dbReference type="ARBA" id="ARBA00022980"/>
    </source>
</evidence>
<dbReference type="PANTHER" id="PTHR11560">
    <property type="entry name" value="39S RIBOSOMAL PROTEIN L10, MITOCHONDRIAL"/>
    <property type="match status" value="1"/>
</dbReference>
<reference evidence="8 9" key="1">
    <citation type="submission" date="2019-09" db="EMBL/GenBank/DDBJ databases">
        <title>Draft genome sequence of Ginsengibacter sp. BR5-29.</title>
        <authorList>
            <person name="Im W.-T."/>
        </authorList>
    </citation>
    <scope>NUCLEOTIDE SEQUENCE [LARGE SCALE GENOMIC DNA]</scope>
    <source>
        <strain evidence="8 9">BR5-29</strain>
    </source>
</reference>
<gene>
    <name evidence="8" type="ORF">FW778_05540</name>
</gene>
<evidence type="ECO:0000256" key="5">
    <source>
        <dbReference type="ARBA" id="ARBA00035202"/>
    </source>
</evidence>
<proteinExistence type="inferred from homology"/>
<comment type="function">
    <text evidence="1">Forms part of the ribosomal stalk, playing a central role in the interaction of the ribosome with GTP-bound translation factors.</text>
</comment>
<dbReference type="InterPro" id="IPR043141">
    <property type="entry name" value="Ribosomal_uL10-like_sf"/>
</dbReference>
<comment type="caution">
    <text evidence="8">The sequence shown here is derived from an EMBL/GenBank/DDBJ whole genome shotgun (WGS) entry which is preliminary data.</text>
</comment>
<dbReference type="RefSeq" id="WP_150413608.1">
    <property type="nucleotide sequence ID" value="NZ_VYQF01000001.1"/>
</dbReference>
<dbReference type="SUPFAM" id="SSF160369">
    <property type="entry name" value="Ribosomal protein L10-like"/>
    <property type="match status" value="1"/>
</dbReference>
<keyword evidence="9" id="KW-1185">Reference proteome</keyword>
<dbReference type="InterPro" id="IPR001790">
    <property type="entry name" value="Ribosomal_uL10"/>
</dbReference>
<organism evidence="8 9">
    <name type="scientific">Ginsengibacter hankyongi</name>
    <dbReference type="NCBI Taxonomy" id="2607284"/>
    <lineage>
        <taxon>Bacteria</taxon>
        <taxon>Pseudomonadati</taxon>
        <taxon>Bacteroidota</taxon>
        <taxon>Chitinophagia</taxon>
        <taxon>Chitinophagales</taxon>
        <taxon>Chitinophagaceae</taxon>
        <taxon>Ginsengibacter</taxon>
    </lineage>
</organism>
<dbReference type="GO" id="GO:0005840">
    <property type="term" value="C:ribosome"/>
    <property type="evidence" value="ECO:0007669"/>
    <property type="project" value="UniProtKB-KW"/>
</dbReference>
<keyword evidence="4" id="KW-0687">Ribonucleoprotein</keyword>
<dbReference type="CDD" id="cd05797">
    <property type="entry name" value="Ribosomal_L10"/>
    <property type="match status" value="1"/>
</dbReference>
<accession>A0A5J5ILW1</accession>
<evidence type="ECO:0000313" key="8">
    <source>
        <dbReference type="EMBL" id="KAA9041488.1"/>
    </source>
</evidence>
<dbReference type="Pfam" id="PF00466">
    <property type="entry name" value="Ribosomal_L10"/>
    <property type="match status" value="1"/>
</dbReference>
<name>A0A5J5ILW1_9BACT</name>
<sequence length="203" mass="22627">MNKEQKQEVIETLKNKFSQYSNFYITDTENLSVAQVTNLRRHCFDKQVEMKVAKNTLIKKALESLDNDKYSGVYDSLHQVTALMFSESPKDPALIISSFRKQINGEKPVLKAAFLNGDIFVGDNQLVALTKIKTKNELIGEVIGLLMSPIQRVIGALQNRPETNENSEPKAEATEVKAEAAPTEAKTEVNQPETEGTEPKAEA</sequence>
<evidence type="ECO:0000256" key="4">
    <source>
        <dbReference type="ARBA" id="ARBA00023274"/>
    </source>
</evidence>
<feature type="region of interest" description="Disordered" evidence="7">
    <location>
        <begin position="159"/>
        <end position="203"/>
    </location>
</feature>
<feature type="compositionally biased region" description="Basic and acidic residues" evidence="7">
    <location>
        <begin position="167"/>
        <end position="178"/>
    </location>
</feature>
<dbReference type="AlphaFoldDB" id="A0A5J5ILW1"/>
<evidence type="ECO:0000256" key="7">
    <source>
        <dbReference type="SAM" id="MobiDB-lite"/>
    </source>
</evidence>
<dbReference type="GO" id="GO:1990904">
    <property type="term" value="C:ribonucleoprotein complex"/>
    <property type="evidence" value="ECO:0007669"/>
    <property type="project" value="UniProtKB-KW"/>
</dbReference>
<evidence type="ECO:0000256" key="1">
    <source>
        <dbReference type="ARBA" id="ARBA00002633"/>
    </source>
</evidence>
<comment type="similarity">
    <text evidence="2">Belongs to the universal ribosomal protein uL10 family.</text>
</comment>
<dbReference type="Proteomes" id="UP000326903">
    <property type="component" value="Unassembled WGS sequence"/>
</dbReference>
<dbReference type="InterPro" id="IPR047865">
    <property type="entry name" value="Ribosomal_uL10_bac_type"/>
</dbReference>
<dbReference type="NCBIfam" id="NF000955">
    <property type="entry name" value="PRK00099.1-1"/>
    <property type="match status" value="1"/>
</dbReference>
<evidence type="ECO:0000313" key="9">
    <source>
        <dbReference type="Proteomes" id="UP000326903"/>
    </source>
</evidence>